<dbReference type="AlphaFoldDB" id="A0A451GEP9"/>
<gene>
    <name evidence="2" type="ORF">EGC76_04710</name>
</gene>
<comment type="caution">
    <text evidence="2">The sequence shown here is derived from an EMBL/GenBank/DDBJ whole genome shotgun (WGS) entry which is preliminary data.</text>
</comment>
<dbReference type="OrthoDB" id="6238509at2"/>
<keyword evidence="3" id="KW-1185">Reference proteome</keyword>
<accession>A0A451GEP9</accession>
<name>A0A451GEP9_9GAMM</name>
<evidence type="ECO:0000313" key="2">
    <source>
        <dbReference type="EMBL" id="RWU11569.1"/>
    </source>
</evidence>
<evidence type="ECO:0000313" key="3">
    <source>
        <dbReference type="Proteomes" id="UP000288789"/>
    </source>
</evidence>
<dbReference type="RefSeq" id="WP_128351858.1">
    <property type="nucleotide sequence ID" value="NZ_RSFE01000003.1"/>
</dbReference>
<sequence>MGLIRAVRNFTRSLGLWFLAAGITLAVLFTAVLIYKLTVFEPDPPTVANCQSIQLITTADNAAEIHVYQCQRGANKAAWKGYEIWLFEPSSNDWLRIATAEQGDCLSVSWQRSGELVIHHGHSRGDLNIAKNSVIYRDANNLPNTISVTTQREDDCPL</sequence>
<keyword evidence="1" id="KW-0812">Transmembrane</keyword>
<keyword evidence="1" id="KW-1133">Transmembrane helix</keyword>
<reference evidence="2 3" key="1">
    <citation type="submission" date="2018-12" db="EMBL/GenBank/DDBJ databases">
        <authorList>
            <person name="Li A."/>
            <person name="Zhang M."/>
            <person name="Zhu H."/>
        </authorList>
    </citation>
    <scope>NUCLEOTIDE SEQUENCE [LARGE SCALE GENOMIC DNA]</scope>
    <source>
        <strain evidence="2 3">R04H25</strain>
    </source>
</reference>
<proteinExistence type="predicted"/>
<evidence type="ECO:0000256" key="1">
    <source>
        <dbReference type="SAM" id="Phobius"/>
    </source>
</evidence>
<organism evidence="2 3">
    <name type="scientific">Pseudidiomarina gelatinasegens</name>
    <dbReference type="NCBI Taxonomy" id="2487740"/>
    <lineage>
        <taxon>Bacteria</taxon>
        <taxon>Pseudomonadati</taxon>
        <taxon>Pseudomonadota</taxon>
        <taxon>Gammaproteobacteria</taxon>
        <taxon>Alteromonadales</taxon>
        <taxon>Idiomarinaceae</taxon>
        <taxon>Pseudidiomarina</taxon>
    </lineage>
</organism>
<protein>
    <submittedName>
        <fullName evidence="2">Uncharacterized protein</fullName>
    </submittedName>
</protein>
<feature type="transmembrane region" description="Helical" evidence="1">
    <location>
        <begin position="14"/>
        <end position="35"/>
    </location>
</feature>
<dbReference type="Proteomes" id="UP000288789">
    <property type="component" value="Unassembled WGS sequence"/>
</dbReference>
<dbReference type="EMBL" id="RSFE01000003">
    <property type="protein sequence ID" value="RWU11569.1"/>
    <property type="molecule type" value="Genomic_DNA"/>
</dbReference>
<keyword evidence="1" id="KW-0472">Membrane</keyword>